<name>A0A4S4LIL3_9AGAM</name>
<organism evidence="2 3">
    <name type="scientific">Bondarzewia mesenterica</name>
    <dbReference type="NCBI Taxonomy" id="1095465"/>
    <lineage>
        <taxon>Eukaryota</taxon>
        <taxon>Fungi</taxon>
        <taxon>Dikarya</taxon>
        <taxon>Basidiomycota</taxon>
        <taxon>Agaricomycotina</taxon>
        <taxon>Agaricomycetes</taxon>
        <taxon>Russulales</taxon>
        <taxon>Bondarzewiaceae</taxon>
        <taxon>Bondarzewia</taxon>
    </lineage>
</organism>
<evidence type="ECO:0000256" key="1">
    <source>
        <dbReference type="SAM" id="MobiDB-lite"/>
    </source>
</evidence>
<gene>
    <name evidence="2" type="ORF">EW146_g7892</name>
</gene>
<keyword evidence="3" id="KW-1185">Reference proteome</keyword>
<evidence type="ECO:0000313" key="3">
    <source>
        <dbReference type="Proteomes" id="UP000310158"/>
    </source>
</evidence>
<dbReference type="Proteomes" id="UP000310158">
    <property type="component" value="Unassembled WGS sequence"/>
</dbReference>
<dbReference type="AlphaFoldDB" id="A0A4S4LIL3"/>
<reference evidence="2 3" key="1">
    <citation type="submission" date="2019-02" db="EMBL/GenBank/DDBJ databases">
        <title>Genome sequencing of the rare red list fungi Bondarzewia mesenterica.</title>
        <authorList>
            <person name="Buettner E."/>
            <person name="Kellner H."/>
        </authorList>
    </citation>
    <scope>NUCLEOTIDE SEQUENCE [LARGE SCALE GENOMIC DNA]</scope>
    <source>
        <strain evidence="2 3">DSM 108281</strain>
    </source>
</reference>
<comment type="caution">
    <text evidence="2">The sequence shown here is derived from an EMBL/GenBank/DDBJ whole genome shotgun (WGS) entry which is preliminary data.</text>
</comment>
<feature type="region of interest" description="Disordered" evidence="1">
    <location>
        <begin position="155"/>
        <end position="176"/>
    </location>
</feature>
<evidence type="ECO:0000313" key="2">
    <source>
        <dbReference type="EMBL" id="THH11884.1"/>
    </source>
</evidence>
<accession>A0A4S4LIL3</accession>
<proteinExistence type="predicted"/>
<sequence length="211" mass="23456">MTLLSARQDTRTGTDVSDVLMSTSGLFQSDDSWMFRGAVVDSVLVFEEREGWHHSNGVSPDAEATLHVPYILDAFPRTVFVCAGLLWAKHEPPPVVGEDHAFVISSVGRRTSSHCRSPSHFTKHTLAHTSPSATRCMPDVSQSIRDINHVALGMGPRLSSPDVRNGHQKKSKTHTDGWYPREFRDLAVDDFTLVIGFHEIRADQIPLSKLE</sequence>
<protein>
    <submittedName>
        <fullName evidence="2">Uncharacterized protein</fullName>
    </submittedName>
</protein>
<dbReference type="EMBL" id="SGPL01000492">
    <property type="protein sequence ID" value="THH11884.1"/>
    <property type="molecule type" value="Genomic_DNA"/>
</dbReference>